<evidence type="ECO:0000313" key="2">
    <source>
        <dbReference type="Proteomes" id="UP000596049"/>
    </source>
</evidence>
<gene>
    <name evidence="1" type="ORF">FJQ98_00210</name>
</gene>
<sequence length="71" mass="8550">MFFRSKGKLKKEFDDKLVSLIKETKEDLQQAKIIEEFLDDYDLDAIAQRKVAESIHFYLFKEARIRRVLIK</sequence>
<dbReference type="EMBL" id="CP067341">
    <property type="protein sequence ID" value="QQP12600.1"/>
    <property type="molecule type" value="Genomic_DNA"/>
</dbReference>
<reference evidence="1 2" key="1">
    <citation type="submission" date="2020-01" db="EMBL/GenBank/DDBJ databases">
        <authorList>
            <person name="Liu G."/>
            <person name="Liu B."/>
        </authorList>
    </citation>
    <scope>NUCLEOTIDE SEQUENCE [LARGE SCALE GENOMIC DNA]</scope>
    <source>
        <strain evidence="1 2">FJAT-51161</strain>
    </source>
</reference>
<dbReference type="Proteomes" id="UP000596049">
    <property type="component" value="Chromosome"/>
</dbReference>
<dbReference type="RefSeq" id="WP_053593601.1">
    <property type="nucleotide sequence ID" value="NZ_CP067341.1"/>
</dbReference>
<organism evidence="1 2">
    <name type="scientific">Lysinibacillus agricola</name>
    <dbReference type="NCBI Taxonomy" id="2590012"/>
    <lineage>
        <taxon>Bacteria</taxon>
        <taxon>Bacillati</taxon>
        <taxon>Bacillota</taxon>
        <taxon>Bacilli</taxon>
        <taxon>Bacillales</taxon>
        <taxon>Bacillaceae</taxon>
        <taxon>Lysinibacillus</taxon>
    </lineage>
</organism>
<evidence type="ECO:0000313" key="1">
    <source>
        <dbReference type="EMBL" id="QQP12600.1"/>
    </source>
</evidence>
<dbReference type="InterPro" id="IPR019644">
    <property type="entry name" value="DUF2508"/>
</dbReference>
<dbReference type="Pfam" id="PF10704">
    <property type="entry name" value="DUF2508"/>
    <property type="match status" value="1"/>
</dbReference>
<name>A0ABX7ARM3_9BACI</name>
<proteinExistence type="predicted"/>
<protein>
    <submittedName>
        <fullName evidence="1">YaaL family protein</fullName>
    </submittedName>
</protein>
<keyword evidence="2" id="KW-1185">Reference proteome</keyword>
<accession>A0ABX7ARM3</accession>